<dbReference type="Pfam" id="PF13907">
    <property type="entry name" value="CHD1-like_C"/>
    <property type="match status" value="1"/>
</dbReference>
<feature type="domain" description="Chromodomain-helicase-DNA-binding protein 1-like C-terminal" evidence="4">
    <location>
        <begin position="61"/>
        <end position="162"/>
    </location>
</feature>
<keyword evidence="6" id="KW-1185">Reference proteome</keyword>
<dbReference type="AlphaFoldDB" id="A0A6H5GKW0"/>
<evidence type="ECO:0000256" key="1">
    <source>
        <dbReference type="ARBA" id="ARBA00004123"/>
    </source>
</evidence>
<organism evidence="5 6">
    <name type="scientific">Nesidiocoris tenuis</name>
    <dbReference type="NCBI Taxonomy" id="355587"/>
    <lineage>
        <taxon>Eukaryota</taxon>
        <taxon>Metazoa</taxon>
        <taxon>Ecdysozoa</taxon>
        <taxon>Arthropoda</taxon>
        <taxon>Hexapoda</taxon>
        <taxon>Insecta</taxon>
        <taxon>Pterygota</taxon>
        <taxon>Neoptera</taxon>
        <taxon>Paraneoptera</taxon>
        <taxon>Hemiptera</taxon>
        <taxon>Heteroptera</taxon>
        <taxon>Panheteroptera</taxon>
        <taxon>Cimicomorpha</taxon>
        <taxon>Miridae</taxon>
        <taxon>Dicyphina</taxon>
        <taxon>Nesidiocoris</taxon>
    </lineage>
</organism>
<evidence type="ECO:0000313" key="6">
    <source>
        <dbReference type="Proteomes" id="UP000479000"/>
    </source>
</evidence>
<dbReference type="GO" id="GO:0005634">
    <property type="term" value="C:nucleus"/>
    <property type="evidence" value="ECO:0007669"/>
    <property type="project" value="UniProtKB-SubCell"/>
</dbReference>
<accession>A0A6H5GKW0</accession>
<keyword evidence="2" id="KW-0539">Nucleus</keyword>
<evidence type="ECO:0000313" key="5">
    <source>
        <dbReference type="EMBL" id="CAB0004584.1"/>
    </source>
</evidence>
<comment type="subcellular location">
    <subcellularLocation>
        <location evidence="1">Nucleus</location>
    </subcellularLocation>
</comment>
<reference evidence="5 6" key="1">
    <citation type="submission" date="2020-02" db="EMBL/GenBank/DDBJ databases">
        <authorList>
            <person name="Ferguson B K."/>
        </authorList>
    </citation>
    <scope>NUCLEOTIDE SEQUENCE [LARGE SCALE GENOMIC DNA]</scope>
</reference>
<proteinExistence type="predicted"/>
<feature type="region of interest" description="Disordered" evidence="3">
    <location>
        <begin position="31"/>
        <end position="73"/>
    </location>
</feature>
<dbReference type="InterPro" id="IPR025260">
    <property type="entry name" value="CHD1-like_C"/>
</dbReference>
<gene>
    <name evidence="5" type="ORF">NTEN_LOCUS10061</name>
</gene>
<dbReference type="PANTHER" id="PTHR21765:SF1">
    <property type="entry name" value="CHD1 HELICAL C-TERMINAL DOMAIN CONTAINING PROTEIN 1"/>
    <property type="match status" value="1"/>
</dbReference>
<dbReference type="EMBL" id="CADCXU010015107">
    <property type="protein sequence ID" value="CAB0004584.1"/>
    <property type="molecule type" value="Genomic_DNA"/>
</dbReference>
<dbReference type="InterPro" id="IPR039880">
    <property type="entry name" value="CHCT1-like"/>
</dbReference>
<dbReference type="PANTHER" id="PTHR21765">
    <property type="entry name" value="SIMILAR TO CHROMODOMAIN-HELICASE-DNA-BINDING PROTEIN 1 (CHD-1)"/>
    <property type="match status" value="1"/>
</dbReference>
<dbReference type="OrthoDB" id="5857104at2759"/>
<evidence type="ECO:0000256" key="2">
    <source>
        <dbReference type="ARBA" id="ARBA00023242"/>
    </source>
</evidence>
<dbReference type="Proteomes" id="UP000479000">
    <property type="component" value="Unassembled WGS sequence"/>
</dbReference>
<sequence length="303" mass="35128">MVSFVSMALEQFTRNSKRSLLCRKYVFSGTADGAAKKKRKKEEGETSEEGTDEERPRKRGRPPRSANKEVIKGFTDSECKEKMRPVKKALKALDNPDQTLRPEEQVNHTRQCLVQIGDQINKCLTEYKDPEIIKQWRSNLWYFVSKFTEYDPKKLYKLYKHAIRKLKPEKEEKEGIPKENDTIIQEEHLRFAIVTEMEIEIVVGSMTKEGLLIVNTLSFSLSLSLAPVHFQCRCLRILSYDYSYIQAHVSEESNGSSKNDAQKCLLTRDDRYFKAFKTGYCIHETLHSILSVSHISSPRCTRC</sequence>
<protein>
    <recommendedName>
        <fullName evidence="4">Chromodomain-helicase-DNA-binding protein 1-like C-terminal domain-containing protein</fullName>
    </recommendedName>
</protein>
<name>A0A6H5GKW0_9HEMI</name>
<dbReference type="SMART" id="SM01176">
    <property type="entry name" value="DUF4208"/>
    <property type="match status" value="1"/>
</dbReference>
<evidence type="ECO:0000256" key="3">
    <source>
        <dbReference type="SAM" id="MobiDB-lite"/>
    </source>
</evidence>
<evidence type="ECO:0000259" key="4">
    <source>
        <dbReference type="SMART" id="SM01176"/>
    </source>
</evidence>